<protein>
    <submittedName>
        <fullName evidence="2">Uncharacterized protein</fullName>
    </submittedName>
</protein>
<evidence type="ECO:0000313" key="2">
    <source>
        <dbReference type="EMBL" id="KAF1834445.1"/>
    </source>
</evidence>
<gene>
    <name evidence="2" type="ORF">BDW02DRAFT_335810</name>
</gene>
<keyword evidence="1" id="KW-0812">Transmembrane</keyword>
<keyword evidence="3" id="KW-1185">Reference proteome</keyword>
<accession>A0A6A5K9D0</accession>
<keyword evidence="1" id="KW-0472">Membrane</keyword>
<reference evidence="2" key="1">
    <citation type="submission" date="2020-01" db="EMBL/GenBank/DDBJ databases">
        <authorList>
            <consortium name="DOE Joint Genome Institute"/>
            <person name="Haridas S."/>
            <person name="Albert R."/>
            <person name="Binder M."/>
            <person name="Bloem J."/>
            <person name="Labutti K."/>
            <person name="Salamov A."/>
            <person name="Andreopoulos B."/>
            <person name="Baker S.E."/>
            <person name="Barry K."/>
            <person name="Bills G."/>
            <person name="Bluhm B.H."/>
            <person name="Cannon C."/>
            <person name="Castanera R."/>
            <person name="Culley D.E."/>
            <person name="Daum C."/>
            <person name="Ezra D."/>
            <person name="Gonzalez J.B."/>
            <person name="Henrissat B."/>
            <person name="Kuo A."/>
            <person name="Liang C."/>
            <person name="Lipzen A."/>
            <person name="Lutzoni F."/>
            <person name="Magnuson J."/>
            <person name="Mondo S."/>
            <person name="Nolan M."/>
            <person name="Ohm R."/>
            <person name="Pangilinan J."/>
            <person name="Park H.-J."/>
            <person name="Ramirez L."/>
            <person name="Alfaro M."/>
            <person name="Sun H."/>
            <person name="Tritt A."/>
            <person name="Yoshinaga Y."/>
            <person name="Zwiers L.-H."/>
            <person name="Turgeon B.G."/>
            <person name="Goodwin S.B."/>
            <person name="Spatafora J.W."/>
            <person name="Crous P.W."/>
            <person name="Grigoriev I.V."/>
        </authorList>
    </citation>
    <scope>NUCLEOTIDE SEQUENCE</scope>
    <source>
        <strain evidence="2">P77</strain>
    </source>
</reference>
<dbReference type="EMBL" id="ML975302">
    <property type="protein sequence ID" value="KAF1834445.1"/>
    <property type="molecule type" value="Genomic_DNA"/>
</dbReference>
<sequence>MRDFEARHDRVKMVFGSPLFARYTARALYPLRLQPAIWSIVFFSFFFLLFLQDQARHREKGIHADSVPPPETTFLSPYLYTTLCSSFHSMGGTYRMRIQNVEYMAIFWFFFLEQNTYTPTLYEVVGIGRSLPFSMYR</sequence>
<evidence type="ECO:0000256" key="1">
    <source>
        <dbReference type="SAM" id="Phobius"/>
    </source>
</evidence>
<dbReference type="Proteomes" id="UP000800040">
    <property type="component" value="Unassembled WGS sequence"/>
</dbReference>
<keyword evidence="1" id="KW-1133">Transmembrane helix</keyword>
<organism evidence="2 3">
    <name type="scientific">Decorospora gaudefroyi</name>
    <dbReference type="NCBI Taxonomy" id="184978"/>
    <lineage>
        <taxon>Eukaryota</taxon>
        <taxon>Fungi</taxon>
        <taxon>Dikarya</taxon>
        <taxon>Ascomycota</taxon>
        <taxon>Pezizomycotina</taxon>
        <taxon>Dothideomycetes</taxon>
        <taxon>Pleosporomycetidae</taxon>
        <taxon>Pleosporales</taxon>
        <taxon>Pleosporineae</taxon>
        <taxon>Pleosporaceae</taxon>
        <taxon>Decorospora</taxon>
    </lineage>
</organism>
<dbReference type="AlphaFoldDB" id="A0A6A5K9D0"/>
<evidence type="ECO:0000313" key="3">
    <source>
        <dbReference type="Proteomes" id="UP000800040"/>
    </source>
</evidence>
<name>A0A6A5K9D0_9PLEO</name>
<feature type="transmembrane region" description="Helical" evidence="1">
    <location>
        <begin position="33"/>
        <end position="51"/>
    </location>
</feature>
<proteinExistence type="predicted"/>